<evidence type="ECO:0000313" key="6">
    <source>
        <dbReference type="EMBL" id="VZO38101.1"/>
    </source>
</evidence>
<dbReference type="PROSITE" id="PS50977">
    <property type="entry name" value="HTH_TETR_2"/>
    <property type="match status" value="1"/>
</dbReference>
<dbReference type="PANTHER" id="PTHR30055">
    <property type="entry name" value="HTH-TYPE TRANSCRIPTIONAL REGULATOR RUTR"/>
    <property type="match status" value="1"/>
</dbReference>
<dbReference type="PRINTS" id="PR00455">
    <property type="entry name" value="HTHTETR"/>
</dbReference>
<proteinExistence type="predicted"/>
<sequence>MARATKAQSEATERRLREVARELFAEQGYAAVGLERVAEAAGVTRGAVYHHFGDKLGLFTAVLADAHAVIADAVAQAAPGAGWSAIRVGSAAFLRAAVEPGIRRIVLVDGPAVVGWESWRRMDSQHSTKLLAEGLAALDDLAVDPGAAGALLGGAMNEAAIWIADGGRPELAEAALNRMIDSLRR</sequence>
<dbReference type="GO" id="GO:0000976">
    <property type="term" value="F:transcription cis-regulatory region binding"/>
    <property type="evidence" value="ECO:0007669"/>
    <property type="project" value="TreeGrafter"/>
</dbReference>
<protein>
    <submittedName>
        <fullName evidence="6">HTH-type transcriptional regulator AcrR</fullName>
    </submittedName>
</protein>
<evidence type="ECO:0000256" key="3">
    <source>
        <dbReference type="ARBA" id="ARBA00023163"/>
    </source>
</evidence>
<keyword evidence="3" id="KW-0804">Transcription</keyword>
<dbReference type="InterPro" id="IPR050109">
    <property type="entry name" value="HTH-type_TetR-like_transc_reg"/>
</dbReference>
<reference evidence="6 7" key="1">
    <citation type="submission" date="2019-11" db="EMBL/GenBank/DDBJ databases">
        <authorList>
            <person name="Criscuolo A."/>
        </authorList>
    </citation>
    <scope>NUCLEOTIDE SEQUENCE [LARGE SCALE GENOMIC DNA]</scope>
    <source>
        <strain evidence="6">CIP111667</strain>
    </source>
</reference>
<keyword evidence="7" id="KW-1185">Reference proteome</keyword>
<dbReference type="InterPro" id="IPR001647">
    <property type="entry name" value="HTH_TetR"/>
</dbReference>
<dbReference type="EMBL" id="CACRYJ010000044">
    <property type="protein sequence ID" value="VZO38101.1"/>
    <property type="molecule type" value="Genomic_DNA"/>
</dbReference>
<dbReference type="PANTHER" id="PTHR30055:SF234">
    <property type="entry name" value="HTH-TYPE TRANSCRIPTIONAL REGULATOR BETI"/>
    <property type="match status" value="1"/>
</dbReference>
<dbReference type="Pfam" id="PF00440">
    <property type="entry name" value="TetR_N"/>
    <property type="match status" value="1"/>
</dbReference>
<evidence type="ECO:0000313" key="7">
    <source>
        <dbReference type="Proteomes" id="UP000419743"/>
    </source>
</evidence>
<dbReference type="AlphaFoldDB" id="A0A7M4DLG4"/>
<accession>A0A7M4DLG4</accession>
<dbReference type="SUPFAM" id="SSF46689">
    <property type="entry name" value="Homeodomain-like"/>
    <property type="match status" value="1"/>
</dbReference>
<gene>
    <name evidence="6" type="primary">acrR</name>
    <name evidence="6" type="ORF">HALOF300_02981</name>
</gene>
<comment type="caution">
    <text evidence="6">The sequence shown here is derived from an EMBL/GenBank/DDBJ whole genome shotgun (WGS) entry which is preliminary data.</text>
</comment>
<dbReference type="InterPro" id="IPR049484">
    <property type="entry name" value="Rv0078-like_C"/>
</dbReference>
<dbReference type="Gene3D" id="1.10.357.10">
    <property type="entry name" value="Tetracycline Repressor, domain 2"/>
    <property type="match status" value="1"/>
</dbReference>
<dbReference type="Pfam" id="PF21351">
    <property type="entry name" value="TetR_C_41"/>
    <property type="match status" value="1"/>
</dbReference>
<feature type="DNA-binding region" description="H-T-H motif" evidence="4">
    <location>
        <begin position="33"/>
        <end position="52"/>
    </location>
</feature>
<keyword evidence="1" id="KW-0805">Transcription regulation</keyword>
<organism evidence="6 7">
    <name type="scientific">Occultella aeris</name>
    <dbReference type="NCBI Taxonomy" id="2761496"/>
    <lineage>
        <taxon>Bacteria</taxon>
        <taxon>Bacillati</taxon>
        <taxon>Actinomycetota</taxon>
        <taxon>Actinomycetes</taxon>
        <taxon>Micrococcales</taxon>
        <taxon>Ruaniaceae</taxon>
        <taxon>Occultella</taxon>
    </lineage>
</organism>
<dbReference type="GO" id="GO:0003700">
    <property type="term" value="F:DNA-binding transcription factor activity"/>
    <property type="evidence" value="ECO:0007669"/>
    <property type="project" value="TreeGrafter"/>
</dbReference>
<evidence type="ECO:0000259" key="5">
    <source>
        <dbReference type="PROSITE" id="PS50977"/>
    </source>
</evidence>
<dbReference type="InterPro" id="IPR009057">
    <property type="entry name" value="Homeodomain-like_sf"/>
</dbReference>
<keyword evidence="2 4" id="KW-0238">DNA-binding</keyword>
<dbReference type="Proteomes" id="UP000419743">
    <property type="component" value="Unassembled WGS sequence"/>
</dbReference>
<feature type="domain" description="HTH tetR-type" evidence="5">
    <location>
        <begin position="10"/>
        <end position="70"/>
    </location>
</feature>
<evidence type="ECO:0000256" key="2">
    <source>
        <dbReference type="ARBA" id="ARBA00023125"/>
    </source>
</evidence>
<name>A0A7M4DLG4_9MICO</name>
<evidence type="ECO:0000256" key="4">
    <source>
        <dbReference type="PROSITE-ProRule" id="PRU00335"/>
    </source>
</evidence>
<dbReference type="RefSeq" id="WP_156741688.1">
    <property type="nucleotide sequence ID" value="NZ_CACRYJ010000044.1"/>
</dbReference>
<evidence type="ECO:0000256" key="1">
    <source>
        <dbReference type="ARBA" id="ARBA00023015"/>
    </source>
</evidence>